<dbReference type="RefSeq" id="WP_171625315.1">
    <property type="nucleotide sequence ID" value="NZ_JABBPG010000002.1"/>
</dbReference>
<evidence type="ECO:0000313" key="2">
    <source>
        <dbReference type="Proteomes" id="UP000586305"/>
    </source>
</evidence>
<comment type="caution">
    <text evidence="1">The sequence shown here is derived from an EMBL/GenBank/DDBJ whole genome shotgun (WGS) entry which is preliminary data.</text>
</comment>
<name>A0A849VBM2_9GAMM</name>
<organism evidence="1 2">
    <name type="scientific">Pseudoalteromonas caenipelagi</name>
    <dbReference type="NCBI Taxonomy" id="2726988"/>
    <lineage>
        <taxon>Bacteria</taxon>
        <taxon>Pseudomonadati</taxon>
        <taxon>Pseudomonadota</taxon>
        <taxon>Gammaproteobacteria</taxon>
        <taxon>Alteromonadales</taxon>
        <taxon>Pseudoalteromonadaceae</taxon>
        <taxon>Pseudoalteromonas</taxon>
    </lineage>
</organism>
<proteinExistence type="predicted"/>
<accession>A0A849VBM2</accession>
<keyword evidence="2" id="KW-1185">Reference proteome</keyword>
<gene>
    <name evidence="1" type="ORF">HG263_06785</name>
</gene>
<sequence length="140" mass="15948">MQITKETIFNADSAPNCEIYHQFLHAVNSAARTSGLTRQGIADRMNRALKVDETIITEAKLNKYLSPATEIYLPAHMVPALLWALRSIEPINVLLEPLMYSAFDQRAQLLQKHAEMEMQKQQIEKSQQEILNSITLPNDQ</sequence>
<reference evidence="1 2" key="1">
    <citation type="submission" date="2020-04" db="EMBL/GenBank/DDBJ databases">
        <title>Pseudoalteromonas caenipelagi sp. nov., isolated from a tidal flat.</title>
        <authorList>
            <person name="Park S."/>
            <person name="Yoon J.-H."/>
        </authorList>
    </citation>
    <scope>NUCLEOTIDE SEQUENCE [LARGE SCALE GENOMIC DNA]</scope>
    <source>
        <strain evidence="1 2">JBTF-M23</strain>
    </source>
</reference>
<dbReference type="Proteomes" id="UP000586305">
    <property type="component" value="Unassembled WGS sequence"/>
</dbReference>
<protein>
    <submittedName>
        <fullName evidence="1">Uncharacterized protein</fullName>
    </submittedName>
</protein>
<dbReference type="AlphaFoldDB" id="A0A849VBM2"/>
<evidence type="ECO:0000313" key="1">
    <source>
        <dbReference type="EMBL" id="NOU50248.1"/>
    </source>
</evidence>
<dbReference type="EMBL" id="JABBPG010000002">
    <property type="protein sequence ID" value="NOU50248.1"/>
    <property type="molecule type" value="Genomic_DNA"/>
</dbReference>